<dbReference type="PANTHER" id="PTHR43479">
    <property type="entry name" value="ACREF/ENVCD OPERON REPRESSOR-RELATED"/>
    <property type="match status" value="1"/>
</dbReference>
<dbReference type="PANTHER" id="PTHR43479:SF11">
    <property type="entry name" value="ACREF_ENVCD OPERON REPRESSOR-RELATED"/>
    <property type="match status" value="1"/>
</dbReference>
<dbReference type="SUPFAM" id="SSF46689">
    <property type="entry name" value="Homeodomain-like"/>
    <property type="match status" value="1"/>
</dbReference>
<reference evidence="4 5" key="1">
    <citation type="submission" date="2015-10" db="EMBL/GenBank/DDBJ databases">
        <title>Erysipelothrix larvae sp. LV19 isolated from the larval gut of the rhinoceros beetle, Trypoxylus dichotomus.</title>
        <authorList>
            <person name="Lim S."/>
            <person name="Kim B.-C."/>
        </authorList>
    </citation>
    <scope>NUCLEOTIDE SEQUENCE [LARGE SCALE GENOMIC DNA]</scope>
    <source>
        <strain evidence="4 5">LV19</strain>
    </source>
</reference>
<gene>
    <name evidence="4" type="ORF">AOC36_03795</name>
</gene>
<dbReference type="OrthoDB" id="494991at2"/>
<accession>A0A0X8GZ99</accession>
<protein>
    <recommendedName>
        <fullName evidence="3">HTH tetR-type domain-containing protein</fullName>
    </recommendedName>
</protein>
<dbReference type="RefSeq" id="WP_067631593.1">
    <property type="nucleotide sequence ID" value="NZ_CP013213.1"/>
</dbReference>
<dbReference type="InterPro" id="IPR009057">
    <property type="entry name" value="Homeodomain-like_sf"/>
</dbReference>
<dbReference type="InterPro" id="IPR001647">
    <property type="entry name" value="HTH_TetR"/>
</dbReference>
<evidence type="ECO:0000313" key="5">
    <source>
        <dbReference type="Proteomes" id="UP000063781"/>
    </source>
</evidence>
<sequence>MSQRRLQEKENMKTNIIDASIKIINQEGYEKLSMRKIAQIIDYSPTTLYLYYNNKAEIAADIGMIIYDRILSDTLDVYKANLKQPLLVQLKQVFRQFVLSMTYSPEMGIAFIRSGSETLFKASEGGNEGENLLQQLLYDGYKRELLSSVNSHSSWMIVTSLLGFGMNAIENKLYLEENWEELIESYIDMIIYGIKGESV</sequence>
<evidence type="ECO:0000313" key="4">
    <source>
        <dbReference type="EMBL" id="AMC93125.1"/>
    </source>
</evidence>
<organism evidence="4 5">
    <name type="scientific">Erysipelothrix larvae</name>
    <dbReference type="NCBI Taxonomy" id="1514105"/>
    <lineage>
        <taxon>Bacteria</taxon>
        <taxon>Bacillati</taxon>
        <taxon>Bacillota</taxon>
        <taxon>Erysipelotrichia</taxon>
        <taxon>Erysipelotrichales</taxon>
        <taxon>Erysipelotrichaceae</taxon>
        <taxon>Erysipelothrix</taxon>
    </lineage>
</organism>
<dbReference type="Gene3D" id="1.10.357.10">
    <property type="entry name" value="Tetracycline Repressor, domain 2"/>
    <property type="match status" value="1"/>
</dbReference>
<evidence type="ECO:0000259" key="3">
    <source>
        <dbReference type="PROSITE" id="PS50977"/>
    </source>
</evidence>
<keyword evidence="1 2" id="KW-0238">DNA-binding</keyword>
<dbReference type="Pfam" id="PF00440">
    <property type="entry name" value="TetR_N"/>
    <property type="match status" value="1"/>
</dbReference>
<proteinExistence type="predicted"/>
<dbReference type="InterPro" id="IPR050624">
    <property type="entry name" value="HTH-type_Tx_Regulator"/>
</dbReference>
<evidence type="ECO:0000256" key="2">
    <source>
        <dbReference type="PROSITE-ProRule" id="PRU00335"/>
    </source>
</evidence>
<dbReference type="STRING" id="1514105.AOC36_03795"/>
<dbReference type="EMBL" id="CP013213">
    <property type="protein sequence ID" value="AMC93125.1"/>
    <property type="molecule type" value="Genomic_DNA"/>
</dbReference>
<dbReference type="KEGG" id="erl:AOC36_03795"/>
<dbReference type="AlphaFoldDB" id="A0A0X8GZ99"/>
<name>A0A0X8GZ99_9FIRM</name>
<dbReference type="Proteomes" id="UP000063781">
    <property type="component" value="Chromosome"/>
</dbReference>
<dbReference type="PROSITE" id="PS50977">
    <property type="entry name" value="HTH_TETR_2"/>
    <property type="match status" value="1"/>
</dbReference>
<evidence type="ECO:0000256" key="1">
    <source>
        <dbReference type="ARBA" id="ARBA00023125"/>
    </source>
</evidence>
<dbReference type="GO" id="GO:0003677">
    <property type="term" value="F:DNA binding"/>
    <property type="evidence" value="ECO:0007669"/>
    <property type="project" value="UniProtKB-UniRule"/>
</dbReference>
<feature type="DNA-binding region" description="H-T-H motif" evidence="2">
    <location>
        <begin position="33"/>
        <end position="52"/>
    </location>
</feature>
<keyword evidence="5" id="KW-1185">Reference proteome</keyword>
<feature type="domain" description="HTH tetR-type" evidence="3">
    <location>
        <begin position="10"/>
        <end position="70"/>
    </location>
</feature>
<dbReference type="PRINTS" id="PR00455">
    <property type="entry name" value="HTHTETR"/>
</dbReference>